<dbReference type="Gene3D" id="3.40.50.150">
    <property type="entry name" value="Vaccinia Virus protein VP39"/>
    <property type="match status" value="1"/>
</dbReference>
<dbReference type="Proteomes" id="UP000695562">
    <property type="component" value="Unassembled WGS sequence"/>
</dbReference>
<evidence type="ECO:0000313" key="1">
    <source>
        <dbReference type="EMBL" id="KAF2069465.1"/>
    </source>
</evidence>
<proteinExistence type="predicted"/>
<organism evidence="1 2">
    <name type="scientific">Polysphondylium violaceum</name>
    <dbReference type="NCBI Taxonomy" id="133409"/>
    <lineage>
        <taxon>Eukaryota</taxon>
        <taxon>Amoebozoa</taxon>
        <taxon>Evosea</taxon>
        <taxon>Eumycetozoa</taxon>
        <taxon>Dictyostelia</taxon>
        <taxon>Dictyosteliales</taxon>
        <taxon>Dictyosteliaceae</taxon>
        <taxon>Polysphondylium</taxon>
    </lineage>
</organism>
<keyword evidence="2" id="KW-1185">Reference proteome</keyword>
<reference evidence="1" key="1">
    <citation type="submission" date="2020-01" db="EMBL/GenBank/DDBJ databases">
        <title>Development of genomics and gene disruption for Polysphondylium violaceum indicates a role for the polyketide synthase stlB in stalk morphogenesis.</title>
        <authorList>
            <person name="Narita B."/>
            <person name="Kawabe Y."/>
            <person name="Kin K."/>
            <person name="Saito T."/>
            <person name="Gibbs R."/>
            <person name="Kuspa A."/>
            <person name="Muzny D."/>
            <person name="Queller D."/>
            <person name="Richards S."/>
            <person name="Strassman J."/>
            <person name="Sucgang R."/>
            <person name="Worley K."/>
            <person name="Schaap P."/>
        </authorList>
    </citation>
    <scope>NUCLEOTIDE SEQUENCE</scope>
    <source>
        <strain evidence="1">QSvi11</strain>
    </source>
</reference>
<dbReference type="EMBL" id="AJWJ01000657">
    <property type="protein sequence ID" value="KAF2069465.1"/>
    <property type="molecule type" value="Genomic_DNA"/>
</dbReference>
<dbReference type="PANTHER" id="PTHR14614">
    <property type="entry name" value="HEPATOCELLULAR CARCINOMA-ASSOCIATED ANTIGEN"/>
    <property type="match status" value="1"/>
</dbReference>
<dbReference type="SUPFAM" id="SSF53335">
    <property type="entry name" value="S-adenosyl-L-methionine-dependent methyltransferases"/>
    <property type="match status" value="1"/>
</dbReference>
<name>A0A8J4UW93_9MYCE</name>
<accession>A0A8J4UW93</accession>
<gene>
    <name evidence="1" type="ORF">CYY_009220</name>
</gene>
<protein>
    <submittedName>
        <fullName evidence="1">Uncharacterized protein</fullName>
    </submittedName>
</protein>
<dbReference type="Pfam" id="PF10294">
    <property type="entry name" value="Methyltransf_16"/>
    <property type="match status" value="1"/>
</dbReference>
<dbReference type="AlphaFoldDB" id="A0A8J4UW93"/>
<dbReference type="InterPro" id="IPR029063">
    <property type="entry name" value="SAM-dependent_MTases_sf"/>
</dbReference>
<dbReference type="InterPro" id="IPR019410">
    <property type="entry name" value="Methyltransf_16"/>
</dbReference>
<dbReference type="OrthoDB" id="17033at2759"/>
<sequence>MLIQILDSLDPFFYFKKPNINKTKLHHSSSLLTIPDDEARSVTIDDDVEQEAKVIKRFQDILEQLNNESNIGNTDSSLSCNTRVRDLKDSRFKSIIKNILENSREEGSDQFDFTYSIELIFNLLSTNINQIHLDHDENQENILLIILKYISILLSSEIQQYLELFINMGFKRLLSIITQKQDLLEQSKIGLKIKSQVLKIQTYMTTLQKKDLQYRFRTVYFNNYNFKFKTRQLQYNSVGLGYKLWDSSLLLSEIILRNSSLFVDQSILEIGSGCGLSGSIAAAQGCKSFLLTDFVDAVNLNIQFNLDLNFKNIPNLNNPITDNNLNTTPPNHLVYGKVDKLDWNNLQDYKQNELFDIVFGSDLVYSLEAAETVPKVISKFLKPNGLSIIVLPKVREGISLFESNLPRYDLKILNRKIVLNSGDDGDLLVYILNKII</sequence>
<comment type="caution">
    <text evidence="1">The sequence shown here is derived from an EMBL/GenBank/DDBJ whole genome shotgun (WGS) entry which is preliminary data.</text>
</comment>
<evidence type="ECO:0000313" key="2">
    <source>
        <dbReference type="Proteomes" id="UP000695562"/>
    </source>
</evidence>
<dbReference type="PANTHER" id="PTHR14614:SF159">
    <property type="entry name" value="METHYLTRANSFERASE"/>
    <property type="match status" value="1"/>
</dbReference>